<dbReference type="CDD" id="cd06580">
    <property type="entry name" value="TM_PBP1_transp_TpRbsC_like"/>
    <property type="match status" value="1"/>
</dbReference>
<evidence type="ECO:0000313" key="7">
    <source>
        <dbReference type="EMBL" id="MPM23926.1"/>
    </source>
</evidence>
<feature type="transmembrane region" description="Helical" evidence="6">
    <location>
        <begin position="326"/>
        <end position="347"/>
    </location>
</feature>
<feature type="transmembrane region" description="Helical" evidence="6">
    <location>
        <begin position="63"/>
        <end position="83"/>
    </location>
</feature>
<feature type="transmembrane region" description="Helical" evidence="6">
    <location>
        <begin position="246"/>
        <end position="269"/>
    </location>
</feature>
<evidence type="ECO:0000256" key="2">
    <source>
        <dbReference type="ARBA" id="ARBA00022475"/>
    </source>
</evidence>
<feature type="transmembrane region" description="Helical" evidence="6">
    <location>
        <begin position="20"/>
        <end position="43"/>
    </location>
</feature>
<evidence type="ECO:0000256" key="5">
    <source>
        <dbReference type="ARBA" id="ARBA00023136"/>
    </source>
</evidence>
<dbReference type="PANTHER" id="PTHR47089:SF1">
    <property type="entry name" value="GUANOSINE ABC TRANSPORTER PERMEASE PROTEIN NUPP"/>
    <property type="match status" value="1"/>
</dbReference>
<keyword evidence="3 6" id="KW-0812">Transmembrane</keyword>
<comment type="subcellular location">
    <subcellularLocation>
        <location evidence="1">Cell membrane</location>
        <topology evidence="1">Multi-pass membrane protein</topology>
    </subcellularLocation>
</comment>
<dbReference type="PANTHER" id="PTHR47089">
    <property type="entry name" value="ABC TRANSPORTER, PERMEASE PROTEIN"/>
    <property type="match status" value="1"/>
</dbReference>
<comment type="caution">
    <text evidence="7">The sequence shown here is derived from an EMBL/GenBank/DDBJ whole genome shotgun (WGS) entry which is preliminary data.</text>
</comment>
<feature type="transmembrane region" description="Helical" evidence="6">
    <location>
        <begin position="199"/>
        <end position="217"/>
    </location>
</feature>
<keyword evidence="2" id="KW-1003">Cell membrane</keyword>
<dbReference type="GO" id="GO:0005886">
    <property type="term" value="C:plasma membrane"/>
    <property type="evidence" value="ECO:0007669"/>
    <property type="project" value="UniProtKB-SubCell"/>
</dbReference>
<reference evidence="7" key="1">
    <citation type="submission" date="2019-08" db="EMBL/GenBank/DDBJ databases">
        <authorList>
            <person name="Kucharzyk K."/>
            <person name="Murdoch R.W."/>
            <person name="Higgins S."/>
            <person name="Loffler F."/>
        </authorList>
    </citation>
    <scope>NUCLEOTIDE SEQUENCE</scope>
</reference>
<protein>
    <recommendedName>
        <fullName evidence="8">ABC transporter permease</fullName>
    </recommendedName>
</protein>
<feature type="transmembrane region" description="Helical" evidence="6">
    <location>
        <begin position="118"/>
        <end position="138"/>
    </location>
</feature>
<dbReference type="InterPro" id="IPR001851">
    <property type="entry name" value="ABC_transp_permease"/>
</dbReference>
<feature type="transmembrane region" description="Helical" evidence="6">
    <location>
        <begin position="150"/>
        <end position="168"/>
    </location>
</feature>
<evidence type="ECO:0000256" key="3">
    <source>
        <dbReference type="ARBA" id="ARBA00022692"/>
    </source>
</evidence>
<keyword evidence="5 6" id="KW-0472">Membrane</keyword>
<accession>A0A644Y5U1</accession>
<evidence type="ECO:0000256" key="6">
    <source>
        <dbReference type="SAM" id="Phobius"/>
    </source>
</evidence>
<gene>
    <name evidence="7" type="ORF">SDC9_70403</name>
</gene>
<feature type="transmembrane region" description="Helical" evidence="6">
    <location>
        <begin position="95"/>
        <end position="112"/>
    </location>
</feature>
<keyword evidence="4 6" id="KW-1133">Transmembrane helix</keyword>
<organism evidence="7">
    <name type="scientific">bioreactor metagenome</name>
    <dbReference type="NCBI Taxonomy" id="1076179"/>
    <lineage>
        <taxon>unclassified sequences</taxon>
        <taxon>metagenomes</taxon>
        <taxon>ecological metagenomes</taxon>
    </lineage>
</organism>
<evidence type="ECO:0000256" key="1">
    <source>
        <dbReference type="ARBA" id="ARBA00004651"/>
    </source>
</evidence>
<name>A0A644Y5U1_9ZZZZ</name>
<dbReference type="AlphaFoldDB" id="A0A644Y5U1"/>
<evidence type="ECO:0000256" key="4">
    <source>
        <dbReference type="ARBA" id="ARBA00022989"/>
    </source>
</evidence>
<proteinExistence type="predicted"/>
<sequence>MHKKVPVLKRIWPVIAKSQLLASVIALALAMLFSSVIILMAGYDPVKVYTTMLQGVFKSKYSVAQLFGTAMPLIFAGLSMAIASRVGVFNIGIEGQILMGAFPAAIVGAYVTGLPGWLHLPLCIAVAVVCSGAWALVAAELRNRLHISEVILTIMLNYVALYLVGYLVNYPFKSDSQAVRTEAVPDSVRLTTLVANSRLNTGIFIALGLAILMWFVLKKTKFGYELRAVGSNPSAAETAGINQKKFILIAMFLSGAIAGLGGACEVLGYSGYYADNMTSGYGFDGIAIAVMGRCDPFGTVLSALVFGVLKVGAASMSLKTGIPSEFVKIIQAMIIIFVSTPGIVIYTKKYLQRTGRKLGIGRKKQVPAEKIDSEVTSV</sequence>
<evidence type="ECO:0008006" key="8">
    <source>
        <dbReference type="Google" id="ProtNLM"/>
    </source>
</evidence>
<dbReference type="Pfam" id="PF02653">
    <property type="entry name" value="BPD_transp_2"/>
    <property type="match status" value="1"/>
</dbReference>
<dbReference type="EMBL" id="VSSQ01004144">
    <property type="protein sequence ID" value="MPM23926.1"/>
    <property type="molecule type" value="Genomic_DNA"/>
</dbReference>
<dbReference type="GO" id="GO:0022857">
    <property type="term" value="F:transmembrane transporter activity"/>
    <property type="evidence" value="ECO:0007669"/>
    <property type="project" value="InterPro"/>
</dbReference>